<gene>
    <name evidence="2" type="ORF">H0A36_13230</name>
</gene>
<keyword evidence="3" id="KW-1185">Reference proteome</keyword>
<dbReference type="RefSeq" id="WP_180568998.1">
    <property type="nucleotide sequence ID" value="NZ_JACCKB010000019.1"/>
</dbReference>
<accession>A0A853I8K0</accession>
<dbReference type="Pfam" id="PF14065">
    <property type="entry name" value="Pvc16_N"/>
    <property type="match status" value="1"/>
</dbReference>
<proteinExistence type="predicted"/>
<name>A0A853I8K0_9GAMM</name>
<organism evidence="2 3">
    <name type="scientific">Spartinivicinus marinus</name>
    <dbReference type="NCBI Taxonomy" id="2994442"/>
    <lineage>
        <taxon>Bacteria</taxon>
        <taxon>Pseudomonadati</taxon>
        <taxon>Pseudomonadota</taxon>
        <taxon>Gammaproteobacteria</taxon>
        <taxon>Oceanospirillales</taxon>
        <taxon>Zooshikellaceae</taxon>
        <taxon>Spartinivicinus</taxon>
    </lineage>
</organism>
<comment type="caution">
    <text evidence="2">The sequence shown here is derived from an EMBL/GenBank/DDBJ whole genome shotgun (WGS) entry which is preliminary data.</text>
</comment>
<evidence type="ECO:0000259" key="1">
    <source>
        <dbReference type="Pfam" id="PF14065"/>
    </source>
</evidence>
<dbReference type="InterPro" id="IPR025351">
    <property type="entry name" value="Pvc16_N"/>
</dbReference>
<evidence type="ECO:0000313" key="2">
    <source>
        <dbReference type="EMBL" id="NYZ66978.1"/>
    </source>
</evidence>
<sequence length="184" mass="21367">MMLSKSVELFTSVLTEYLKDELGGVATQVVTHPKNENNELKIENNALTVCLINTEEENVLRNNNRYKQVDTKLIKKYRDVRLRIYLAVLSKHDNYLQALKMLSLVITCFQKNHIIQSDESSLDKIKLELDLVTMDFTRQNDIWNALRISYIPSILYRATLIVYEQLSTVELDKLVSADISVERK</sequence>
<evidence type="ECO:0000313" key="3">
    <source>
        <dbReference type="Proteomes" id="UP000569732"/>
    </source>
</evidence>
<protein>
    <submittedName>
        <fullName evidence="2">DUF4255 domain-containing protein</fullName>
    </submittedName>
</protein>
<feature type="domain" description="Pvc16 N-terminal" evidence="1">
    <location>
        <begin position="12"/>
        <end position="169"/>
    </location>
</feature>
<dbReference type="EMBL" id="JACCKB010000019">
    <property type="protein sequence ID" value="NYZ66978.1"/>
    <property type="molecule type" value="Genomic_DNA"/>
</dbReference>
<dbReference type="Proteomes" id="UP000569732">
    <property type="component" value="Unassembled WGS sequence"/>
</dbReference>
<reference evidence="2 3" key="1">
    <citation type="submission" date="2020-07" db="EMBL/GenBank/DDBJ databases">
        <title>Endozoicomonas sp. nov., isolated from sediment.</title>
        <authorList>
            <person name="Gu T."/>
        </authorList>
    </citation>
    <scope>NUCLEOTIDE SEQUENCE [LARGE SCALE GENOMIC DNA]</scope>
    <source>
        <strain evidence="2 3">SM1973</strain>
    </source>
</reference>
<dbReference type="AlphaFoldDB" id="A0A853I8K0"/>